<organism evidence="5 6">
    <name type="scientific">Duganella guangzhouensis</name>
    <dbReference type="NCBI Taxonomy" id="2666084"/>
    <lineage>
        <taxon>Bacteria</taxon>
        <taxon>Pseudomonadati</taxon>
        <taxon>Pseudomonadota</taxon>
        <taxon>Betaproteobacteria</taxon>
        <taxon>Burkholderiales</taxon>
        <taxon>Oxalobacteraceae</taxon>
        <taxon>Telluria group</taxon>
        <taxon>Duganella</taxon>
    </lineage>
</organism>
<comment type="similarity">
    <text evidence="1">Belongs to the leucine-binding protein family.</text>
</comment>
<accession>A0A6I2L6A4</accession>
<dbReference type="EMBL" id="WKJK01000016">
    <property type="protein sequence ID" value="MRW93290.1"/>
    <property type="molecule type" value="Genomic_DNA"/>
</dbReference>
<sequence length="396" mass="41965">MSKPIDTQRRQLMLGGAAMLASGVLPSALAASSGPLKVGLILPMSGPFASTGRQIDAAVKLFLQQNGSTVAGRQIEVILKDDGGVSPDVTKRLAQELVSRDKVEVLAGFGLTPLALATAPIATQAKVPMIVMAAATSIIPQRSPYIVRSGFTVPQITAPLADWAPKNKIKSVVTMVTDYGPGLDAEKTFVPRFTSGGGKVLDSLRTPLRNPDYAPFLARVKDLKPDALFVFVPSGEGAAVMKQFTDRGLGAAGIRLICTGDVLDDDLMESIGSASDGVVSTFHYSAAHPSAENKAYVAAFEKANKGMRPNMHSVGGYDGMKLLYLALAKTGGDSSGDKLLEAMKGMAWISPRGPVQIDAATRDMVQDVYYRKAEKVNGGMYNVEFDKIEKFKDPGV</sequence>
<dbReference type="RefSeq" id="WP_154381549.1">
    <property type="nucleotide sequence ID" value="NZ_WKJK01000016.1"/>
</dbReference>
<evidence type="ECO:0000313" key="5">
    <source>
        <dbReference type="EMBL" id="MRW93290.1"/>
    </source>
</evidence>
<feature type="signal peptide" evidence="3">
    <location>
        <begin position="1"/>
        <end position="30"/>
    </location>
</feature>
<dbReference type="Pfam" id="PF13458">
    <property type="entry name" value="Peripla_BP_6"/>
    <property type="match status" value="1"/>
</dbReference>
<dbReference type="Proteomes" id="UP000433309">
    <property type="component" value="Unassembled WGS sequence"/>
</dbReference>
<dbReference type="Gene3D" id="3.40.50.2300">
    <property type="match status" value="2"/>
</dbReference>
<dbReference type="PROSITE" id="PS51318">
    <property type="entry name" value="TAT"/>
    <property type="match status" value="1"/>
</dbReference>
<evidence type="ECO:0000256" key="2">
    <source>
        <dbReference type="ARBA" id="ARBA00022729"/>
    </source>
</evidence>
<evidence type="ECO:0000256" key="3">
    <source>
        <dbReference type="SAM" id="SignalP"/>
    </source>
</evidence>
<evidence type="ECO:0000313" key="6">
    <source>
        <dbReference type="Proteomes" id="UP000433309"/>
    </source>
</evidence>
<gene>
    <name evidence="5" type="ORF">GJ699_25200</name>
</gene>
<dbReference type="PANTHER" id="PTHR30483">
    <property type="entry name" value="LEUCINE-SPECIFIC-BINDING PROTEIN"/>
    <property type="match status" value="1"/>
</dbReference>
<proteinExistence type="inferred from homology"/>
<dbReference type="AlphaFoldDB" id="A0A6I2L6A4"/>
<keyword evidence="6" id="KW-1185">Reference proteome</keyword>
<feature type="domain" description="Leucine-binding protein" evidence="4">
    <location>
        <begin position="35"/>
        <end position="374"/>
    </location>
</feature>
<evidence type="ECO:0000259" key="4">
    <source>
        <dbReference type="Pfam" id="PF13458"/>
    </source>
</evidence>
<dbReference type="InterPro" id="IPR006311">
    <property type="entry name" value="TAT_signal"/>
</dbReference>
<dbReference type="SUPFAM" id="SSF53822">
    <property type="entry name" value="Periplasmic binding protein-like I"/>
    <property type="match status" value="1"/>
</dbReference>
<protein>
    <submittedName>
        <fullName evidence="5">ABC transporter substrate-binding protein</fullName>
    </submittedName>
</protein>
<dbReference type="InterPro" id="IPR028082">
    <property type="entry name" value="Peripla_BP_I"/>
</dbReference>
<evidence type="ECO:0000256" key="1">
    <source>
        <dbReference type="ARBA" id="ARBA00010062"/>
    </source>
</evidence>
<dbReference type="CDD" id="cd20013">
    <property type="entry name" value="PBP1_RPA0985_benzoate-like"/>
    <property type="match status" value="1"/>
</dbReference>
<comment type="caution">
    <text evidence="5">The sequence shown here is derived from an EMBL/GenBank/DDBJ whole genome shotgun (WGS) entry which is preliminary data.</text>
</comment>
<dbReference type="PANTHER" id="PTHR30483:SF6">
    <property type="entry name" value="PERIPLASMIC BINDING PROTEIN OF ABC TRANSPORTER FOR NATURAL AMINO ACIDS"/>
    <property type="match status" value="1"/>
</dbReference>
<reference evidence="5 6" key="1">
    <citation type="submission" date="2019-11" db="EMBL/GenBank/DDBJ databases">
        <title>Novel species isolated from a subtropical stream in China.</title>
        <authorList>
            <person name="Lu H."/>
        </authorList>
    </citation>
    <scope>NUCLEOTIDE SEQUENCE [LARGE SCALE GENOMIC DNA]</scope>
    <source>
        <strain evidence="5 6">FT80W</strain>
    </source>
</reference>
<dbReference type="InterPro" id="IPR028081">
    <property type="entry name" value="Leu-bd"/>
</dbReference>
<keyword evidence="2 3" id="KW-0732">Signal</keyword>
<name>A0A6I2L6A4_9BURK</name>
<feature type="chain" id="PRO_5026280142" evidence="3">
    <location>
        <begin position="31"/>
        <end position="396"/>
    </location>
</feature>
<dbReference type="InterPro" id="IPR051010">
    <property type="entry name" value="BCAA_transport"/>
</dbReference>